<reference evidence="1" key="1">
    <citation type="submission" date="2020-05" db="UniProtKB">
        <authorList>
            <consortium name="EnsemblMetazoa"/>
        </authorList>
    </citation>
    <scope>IDENTIFICATION</scope>
    <source>
        <strain evidence="1">TTRI</strain>
    </source>
</reference>
<organism evidence="1 2">
    <name type="scientific">Glossina austeni</name>
    <name type="common">Savannah tsetse fly</name>
    <dbReference type="NCBI Taxonomy" id="7395"/>
    <lineage>
        <taxon>Eukaryota</taxon>
        <taxon>Metazoa</taxon>
        <taxon>Ecdysozoa</taxon>
        <taxon>Arthropoda</taxon>
        <taxon>Hexapoda</taxon>
        <taxon>Insecta</taxon>
        <taxon>Pterygota</taxon>
        <taxon>Neoptera</taxon>
        <taxon>Endopterygota</taxon>
        <taxon>Diptera</taxon>
        <taxon>Brachycera</taxon>
        <taxon>Muscomorpha</taxon>
        <taxon>Hippoboscoidea</taxon>
        <taxon>Glossinidae</taxon>
        <taxon>Glossina</taxon>
    </lineage>
</organism>
<dbReference type="VEuPathDB" id="VectorBase:GAUT005662"/>
<evidence type="ECO:0000313" key="2">
    <source>
        <dbReference type="Proteomes" id="UP000078200"/>
    </source>
</evidence>
<evidence type="ECO:0000313" key="1">
    <source>
        <dbReference type="EnsemblMetazoa" id="GAUT005662-PA"/>
    </source>
</evidence>
<proteinExistence type="predicted"/>
<protein>
    <submittedName>
        <fullName evidence="1">Uncharacterized protein</fullName>
    </submittedName>
</protein>
<dbReference type="EnsemblMetazoa" id="GAUT005662-RA">
    <property type="protein sequence ID" value="GAUT005662-PA"/>
    <property type="gene ID" value="GAUT005662"/>
</dbReference>
<accession>A0A1A9UI72</accession>
<dbReference type="AlphaFoldDB" id="A0A1A9UI72"/>
<dbReference type="Proteomes" id="UP000078200">
    <property type="component" value="Unassembled WGS sequence"/>
</dbReference>
<keyword evidence="2" id="KW-1185">Reference proteome</keyword>
<sequence length="124" mass="14416">MLPINMKDVYKIVKSFKKRKPNTSTVAALCCSVIVFLIKFLSEEREGSNVTDLLLLFSFLENEVNDRAEELLQKPFIPCVKTQWKKESGKYLWKNIPFSMYNALDLSKIELSMLLPLQSHSWKV</sequence>
<name>A0A1A9UI72_GLOAU</name>